<dbReference type="SUPFAM" id="SSF53850">
    <property type="entry name" value="Periplasmic binding protein-like II"/>
    <property type="match status" value="1"/>
</dbReference>
<dbReference type="RefSeq" id="WP_003610595.1">
    <property type="nucleotide sequence ID" value="NZ_ADVE02000001.1"/>
</dbReference>
<protein>
    <recommendedName>
        <fullName evidence="3">PBP domain-containing protein</fullName>
    </recommendedName>
</protein>
<gene>
    <name evidence="4" type="ORF">CQW49_09805</name>
</gene>
<keyword evidence="5" id="KW-1185">Reference proteome</keyword>
<evidence type="ECO:0000313" key="4">
    <source>
        <dbReference type="EMBL" id="ATQ68146.1"/>
    </source>
</evidence>
<feature type="domain" description="PBP" evidence="3">
    <location>
        <begin position="240"/>
        <end position="390"/>
    </location>
</feature>
<dbReference type="Proteomes" id="UP000230709">
    <property type="component" value="Chromosome"/>
</dbReference>
<sequence>MKLSHSLAGSASTLALAAVATVASASLQPALANSGNIFGGGSSLFSQAGRALYDCYKGGTIAGTTCNAAGAGQTNVTGEYASIGSGSGTRAFVTNDTHELLTGSDPFTLPAALPATPPAYLVSPIVSYPYTDTDHGYHLDFGFSDAPLATPVGSLTVSGHTPGGTWTPNTNWQTFSGTLTTPTILSITYSSTNFGAPVQVPSAAVAVDLGVNIPFPNSGVWQVKTQTSTTEPLTGKVIQTPIHLNPAQVCAIFAGKVTDWNSTTSIAYLTSAGTTATLAFSGFNTPGAVAYATASTPIKLVYRLDKSGTTFILTNFLRSYCPVLGAGYAWMNTASLPTTDFNGVFKPLVVANGGNTTNWISASLTENVARTITTTAGAIGYISNDFTKPYFPAAGSDPGGPNAAAIANEARRTAGIYTPSTSTPFTAPTIASTQAAWVPMPAPTTAGYADYDVYSKKRAYAPFTGGSLPATVGYLAVPPATATTAYPITGTTFLFTYSCLASANRETVLTDYLSWLYNGSLSGAAGTPTTINRNSTLTDPNVKTVLALNGFAPLPISWANPILSNFVNSGASTSIKSLPGATQGCTGVTGGA</sequence>
<evidence type="ECO:0000256" key="2">
    <source>
        <dbReference type="SAM" id="SignalP"/>
    </source>
</evidence>
<name>A0A2D2CZL3_METT3</name>
<proteinExistence type="inferred from homology"/>
<feature type="chain" id="PRO_5013790084" description="PBP domain-containing protein" evidence="2">
    <location>
        <begin position="18"/>
        <end position="592"/>
    </location>
</feature>
<comment type="similarity">
    <text evidence="1">Belongs to the PstS family.</text>
</comment>
<evidence type="ECO:0000256" key="1">
    <source>
        <dbReference type="ARBA" id="ARBA00008725"/>
    </source>
</evidence>
<feature type="signal peptide" evidence="2">
    <location>
        <begin position="1"/>
        <end position="17"/>
    </location>
</feature>
<dbReference type="AlphaFoldDB" id="A0A2D2CZL3"/>
<dbReference type="InterPro" id="IPR050962">
    <property type="entry name" value="Phosphate-bind_PstS"/>
</dbReference>
<dbReference type="PANTHER" id="PTHR42996">
    <property type="entry name" value="PHOSPHATE-BINDING PROTEIN PSTS"/>
    <property type="match status" value="1"/>
</dbReference>
<dbReference type="EMBL" id="CP023737">
    <property type="protein sequence ID" value="ATQ68146.1"/>
    <property type="molecule type" value="Genomic_DNA"/>
</dbReference>
<keyword evidence="2" id="KW-0732">Signal</keyword>
<organism evidence="4 5">
    <name type="scientific">Methylosinus trichosporium (strain ATCC 35070 / NCIMB 11131 / UNIQEM 75 / OB3b)</name>
    <dbReference type="NCBI Taxonomy" id="595536"/>
    <lineage>
        <taxon>Bacteria</taxon>
        <taxon>Pseudomonadati</taxon>
        <taxon>Pseudomonadota</taxon>
        <taxon>Alphaproteobacteria</taxon>
        <taxon>Hyphomicrobiales</taxon>
        <taxon>Methylocystaceae</taxon>
        <taxon>Methylosinus</taxon>
    </lineage>
</organism>
<evidence type="ECO:0000313" key="5">
    <source>
        <dbReference type="Proteomes" id="UP000230709"/>
    </source>
</evidence>
<dbReference type="Gene3D" id="3.40.190.10">
    <property type="entry name" value="Periplasmic binding protein-like II"/>
    <property type="match status" value="2"/>
</dbReference>
<dbReference type="PANTHER" id="PTHR42996:SF1">
    <property type="entry name" value="PHOSPHATE-BINDING PROTEIN PSTS"/>
    <property type="match status" value="1"/>
</dbReference>
<dbReference type="KEGG" id="mtw:CQW49_09805"/>
<dbReference type="Pfam" id="PF12849">
    <property type="entry name" value="PBP_like_2"/>
    <property type="match status" value="1"/>
</dbReference>
<dbReference type="InterPro" id="IPR024370">
    <property type="entry name" value="PBP_domain"/>
</dbReference>
<evidence type="ECO:0000259" key="3">
    <source>
        <dbReference type="Pfam" id="PF12849"/>
    </source>
</evidence>
<accession>A0A2D2CZL3</accession>
<reference evidence="5" key="1">
    <citation type="submission" date="2017-10" db="EMBL/GenBank/DDBJ databases">
        <title>Completed PacBio SMRT sequence of Methylosinus trichosporium OB3b reveals presence of a third large plasmid.</title>
        <authorList>
            <person name="Charles T.C."/>
            <person name="Lynch M.D.J."/>
            <person name="Heil J.R."/>
            <person name="Cheng J."/>
        </authorList>
    </citation>
    <scope>NUCLEOTIDE SEQUENCE [LARGE SCALE GENOMIC DNA]</scope>
    <source>
        <strain evidence="5">OB3b</strain>
    </source>
</reference>